<sequence length="456" mass="49152">MTLAAAVGLIMILIFIIGVMKRWLSPYVGLAVVPLAAGMIYCLLTGQNVLNVFEWVYSGVFYAVEDGEVSAGTVRSAMMVLFACTYFTLMMQVGLFDPLVIAMIKLVKGDPMKIMVASTLVAAGVSLDGDGTSTVLITTAAFVPLYKQFGIKTPYLALLICLPTSVFNMSPWGGPLARVLSALNLDVTELFPLLLPGMGVALIYCVFVAWFLGKKERKRLGYDPANASHITAEELEKMCDIVRNNDPEYKRPKLVWFNLILSVIIMILLIGGYANSAVLFGGGLALALLVNFGFDFHLQKDRLAAALEDGMPAAAMIVASGFLMGILTNSGMGDDIAIFLASLVPSGMENLLPLFVAILGIPGMIFLSSDGYYFGILPVLAGLAAQYGITATAMGVGAMIPLATYYATPLIAWIWILIERCEVDFGEHQKQILKWGLPMFVIYCVVAVLTGAIPLF</sequence>
<evidence type="ECO:0000256" key="1">
    <source>
        <dbReference type="ARBA" id="ARBA00004141"/>
    </source>
</evidence>
<keyword evidence="3 6" id="KW-0812">Transmembrane</keyword>
<feature type="transmembrane region" description="Helical" evidence="6">
    <location>
        <begin position="395"/>
        <end position="416"/>
    </location>
</feature>
<feature type="transmembrane region" description="Helical" evidence="6">
    <location>
        <begin position="155"/>
        <end position="173"/>
    </location>
</feature>
<comment type="caution">
    <text evidence="8">The sequence shown here is derived from an EMBL/GenBank/DDBJ whole genome shotgun (WGS) entry which is preliminary data.</text>
</comment>
<keyword evidence="4 6" id="KW-1133">Transmembrane helix</keyword>
<feature type="domain" description="Citrate transporter-like" evidence="7">
    <location>
        <begin position="16"/>
        <end position="391"/>
    </location>
</feature>
<keyword evidence="2" id="KW-0813">Transport</keyword>
<feature type="transmembrane region" description="Helical" evidence="6">
    <location>
        <begin position="371"/>
        <end position="389"/>
    </location>
</feature>
<dbReference type="Pfam" id="PF03600">
    <property type="entry name" value="CitMHS"/>
    <property type="match status" value="1"/>
</dbReference>
<dbReference type="InterPro" id="IPR014738">
    <property type="entry name" value="Citrate_transporter"/>
</dbReference>
<evidence type="ECO:0000256" key="4">
    <source>
        <dbReference type="ARBA" id="ARBA00022989"/>
    </source>
</evidence>
<feature type="transmembrane region" description="Helical" evidence="6">
    <location>
        <begin position="310"/>
        <end position="330"/>
    </location>
</feature>
<dbReference type="GO" id="GO:0016020">
    <property type="term" value="C:membrane"/>
    <property type="evidence" value="ECO:0007669"/>
    <property type="project" value="UniProtKB-SubCell"/>
</dbReference>
<feature type="transmembrane region" description="Helical" evidence="6">
    <location>
        <begin position="279"/>
        <end position="298"/>
    </location>
</feature>
<dbReference type="GO" id="GO:0015137">
    <property type="term" value="F:citrate transmembrane transporter activity"/>
    <property type="evidence" value="ECO:0007669"/>
    <property type="project" value="InterPro"/>
</dbReference>
<dbReference type="AlphaFoldDB" id="A0A921IRT8"/>
<keyword evidence="5 6" id="KW-0472">Membrane</keyword>
<evidence type="ECO:0000256" key="5">
    <source>
        <dbReference type="ARBA" id="ARBA00023136"/>
    </source>
</evidence>
<gene>
    <name evidence="8" type="ORF">K8U80_04765</name>
</gene>
<feature type="transmembrane region" description="Helical" evidence="6">
    <location>
        <begin position="336"/>
        <end position="359"/>
    </location>
</feature>
<feature type="transmembrane region" description="Helical" evidence="6">
    <location>
        <begin position="6"/>
        <end position="24"/>
    </location>
</feature>
<feature type="transmembrane region" description="Helical" evidence="6">
    <location>
        <begin position="31"/>
        <end position="57"/>
    </location>
</feature>
<evidence type="ECO:0000256" key="2">
    <source>
        <dbReference type="ARBA" id="ARBA00022448"/>
    </source>
</evidence>
<dbReference type="NCBIfam" id="TIGR00784">
    <property type="entry name" value="citMHS"/>
    <property type="match status" value="1"/>
</dbReference>
<feature type="transmembrane region" description="Helical" evidence="6">
    <location>
        <begin position="437"/>
        <end position="455"/>
    </location>
</feature>
<organism evidence="8 9">
    <name type="scientific">Collinsella ihumii</name>
    <dbReference type="NCBI Taxonomy" id="1720204"/>
    <lineage>
        <taxon>Bacteria</taxon>
        <taxon>Bacillati</taxon>
        <taxon>Actinomycetota</taxon>
        <taxon>Coriobacteriia</taxon>
        <taxon>Coriobacteriales</taxon>
        <taxon>Coriobacteriaceae</taxon>
        <taxon>Collinsella</taxon>
    </lineage>
</organism>
<protein>
    <submittedName>
        <fullName evidence="8">Citrate:proton symporter</fullName>
    </submittedName>
</protein>
<accession>A0A921IRT8</accession>
<feature type="transmembrane region" description="Helical" evidence="6">
    <location>
        <begin position="254"/>
        <end position="273"/>
    </location>
</feature>
<evidence type="ECO:0000259" key="7">
    <source>
        <dbReference type="Pfam" id="PF03600"/>
    </source>
</evidence>
<dbReference type="EMBL" id="DYVF01000032">
    <property type="protein sequence ID" value="HJG30690.1"/>
    <property type="molecule type" value="Genomic_DNA"/>
</dbReference>
<name>A0A921IRT8_9ACTN</name>
<evidence type="ECO:0000313" key="8">
    <source>
        <dbReference type="EMBL" id="HJG30690.1"/>
    </source>
</evidence>
<dbReference type="Proteomes" id="UP000746751">
    <property type="component" value="Unassembled WGS sequence"/>
</dbReference>
<evidence type="ECO:0000313" key="9">
    <source>
        <dbReference type="Proteomes" id="UP000746751"/>
    </source>
</evidence>
<evidence type="ECO:0000256" key="3">
    <source>
        <dbReference type="ARBA" id="ARBA00022692"/>
    </source>
</evidence>
<feature type="transmembrane region" description="Helical" evidence="6">
    <location>
        <begin position="193"/>
        <end position="212"/>
    </location>
</feature>
<proteinExistence type="predicted"/>
<dbReference type="InterPro" id="IPR004680">
    <property type="entry name" value="Cit_transptr-like_dom"/>
</dbReference>
<reference evidence="8" key="1">
    <citation type="journal article" date="2021" name="PeerJ">
        <title>Extensive microbial diversity within the chicken gut microbiome revealed by metagenomics and culture.</title>
        <authorList>
            <person name="Gilroy R."/>
            <person name="Ravi A."/>
            <person name="Getino M."/>
            <person name="Pursley I."/>
            <person name="Horton D.L."/>
            <person name="Alikhan N.F."/>
            <person name="Baker D."/>
            <person name="Gharbi K."/>
            <person name="Hall N."/>
            <person name="Watson M."/>
            <person name="Adriaenssens E.M."/>
            <person name="Foster-Nyarko E."/>
            <person name="Jarju S."/>
            <person name="Secka A."/>
            <person name="Antonio M."/>
            <person name="Oren A."/>
            <person name="Chaudhuri R.R."/>
            <person name="La Ragione R."/>
            <person name="Hildebrand F."/>
            <person name="Pallen M.J."/>
        </authorList>
    </citation>
    <scope>NUCLEOTIDE SEQUENCE</scope>
    <source>
        <strain evidence="8">ChiGjej2B2-7701</strain>
    </source>
</reference>
<reference evidence="8" key="2">
    <citation type="submission" date="2021-09" db="EMBL/GenBank/DDBJ databases">
        <authorList>
            <person name="Gilroy R."/>
        </authorList>
    </citation>
    <scope>NUCLEOTIDE SEQUENCE</scope>
    <source>
        <strain evidence="8">ChiGjej2B2-7701</strain>
    </source>
</reference>
<comment type="subcellular location">
    <subcellularLocation>
        <location evidence="1">Membrane</location>
        <topology evidence="1">Multi-pass membrane protein</topology>
    </subcellularLocation>
</comment>
<evidence type="ECO:0000256" key="6">
    <source>
        <dbReference type="SAM" id="Phobius"/>
    </source>
</evidence>
<feature type="transmembrane region" description="Helical" evidence="6">
    <location>
        <begin position="77"/>
        <end position="104"/>
    </location>
</feature>